<keyword evidence="1" id="KW-0812">Transmembrane</keyword>
<protein>
    <submittedName>
        <fullName evidence="2">Membrane protein</fullName>
    </submittedName>
</protein>
<dbReference type="GO" id="GO:0005886">
    <property type="term" value="C:plasma membrane"/>
    <property type="evidence" value="ECO:0007669"/>
    <property type="project" value="TreeGrafter"/>
</dbReference>
<feature type="transmembrane region" description="Helical" evidence="1">
    <location>
        <begin position="12"/>
        <end position="38"/>
    </location>
</feature>
<sequence>MTYMQWMSIGLALVLLEFIVPGTYLVWFGFSAFVMAAVVSLEVLSLTEQVVIFSIVSAVFAVIGLYVYRKIIKKLKVPRDTVHLNDPAAQYTGRSFKLVQDAVDGRSKVAIGDTVWLVECKDGLKAGDIVKITGVRDGVVLIAGLDSA</sequence>
<gene>
    <name evidence="2" type="ORF">PlAlph_6730</name>
</gene>
<dbReference type="PANTHER" id="PTHR33507:SF3">
    <property type="entry name" value="INNER MEMBRANE PROTEIN YBBJ"/>
    <property type="match status" value="1"/>
</dbReference>
<evidence type="ECO:0000256" key="1">
    <source>
        <dbReference type="SAM" id="Phobius"/>
    </source>
</evidence>
<evidence type="ECO:0000313" key="2">
    <source>
        <dbReference type="EMBL" id="QIM10781.1"/>
    </source>
</evidence>
<dbReference type="InterPro" id="IPR052165">
    <property type="entry name" value="Membrane_assoc_protease"/>
</dbReference>
<reference evidence="2" key="1">
    <citation type="journal article" date="2020" name="J. ISSAAS">
        <title>Lactobacilli and other gastrointestinal microbiota of Peromyscus leucopus, reservoir host for agents of Lyme disease and other zoonoses in North America.</title>
        <authorList>
            <person name="Milovic A."/>
            <person name="Bassam K."/>
            <person name="Shao H."/>
            <person name="Chatzistamou I."/>
            <person name="Tufts D.M."/>
            <person name="Diuk-Wasser M."/>
            <person name="Barbour A.G."/>
        </authorList>
    </citation>
    <scope>NUCLEOTIDE SEQUENCE</scope>
    <source>
        <strain evidence="2">LL90</strain>
    </source>
</reference>
<keyword evidence="1" id="KW-1133">Transmembrane helix</keyword>
<dbReference type="PANTHER" id="PTHR33507">
    <property type="entry name" value="INNER MEMBRANE PROTEIN YBBJ"/>
    <property type="match status" value="1"/>
</dbReference>
<feature type="transmembrane region" description="Helical" evidence="1">
    <location>
        <begin position="50"/>
        <end position="68"/>
    </location>
</feature>
<proteinExistence type="predicted"/>
<accession>A0A6G8F434</accession>
<organism evidence="2">
    <name type="scientific">uncultured Alphaproteobacteria bacterium</name>
    <dbReference type="NCBI Taxonomy" id="91750"/>
    <lineage>
        <taxon>Bacteria</taxon>
        <taxon>Pseudomonadati</taxon>
        <taxon>Pseudomonadota</taxon>
        <taxon>Alphaproteobacteria</taxon>
        <taxon>environmental samples</taxon>
    </lineage>
</organism>
<dbReference type="AlphaFoldDB" id="A0A6G8F434"/>
<keyword evidence="1" id="KW-0472">Membrane</keyword>
<dbReference type="EMBL" id="MN990732">
    <property type="protein sequence ID" value="QIM10781.1"/>
    <property type="molecule type" value="Genomic_DNA"/>
</dbReference>
<name>A0A6G8F434_9PROT</name>